<evidence type="ECO:0000313" key="13">
    <source>
        <dbReference type="EMBL" id="KAK9887417.1"/>
    </source>
</evidence>
<keyword evidence="7" id="KW-0969">Cilium</keyword>
<keyword evidence="4" id="KW-1003">Cell membrane</keyword>
<evidence type="ECO:0000256" key="9">
    <source>
        <dbReference type="ARBA" id="ARBA00023180"/>
    </source>
</evidence>
<feature type="transmembrane region" description="Helical" evidence="12">
    <location>
        <begin position="264"/>
        <end position="283"/>
    </location>
</feature>
<feature type="transmembrane region" description="Helical" evidence="12">
    <location>
        <begin position="23"/>
        <end position="43"/>
    </location>
</feature>
<dbReference type="Proteomes" id="UP001431783">
    <property type="component" value="Unassembled WGS sequence"/>
</dbReference>
<sequence length="308" mass="36425">MVVLQVYTKCIKTKYKVRILSKGALVCILATIFSVIIPFIISYNTNGFWLKRDVFYETPDVRFKGKYLFIAPTDNTTHPIACSSYPIYMKYMKSYLGCSYMKIRETDKNNDNKIDEISLELKVNLPKSSKMHSFTLIIPVELKLHSPQCPLEMQTGIILQKEIHKKSSSLLVVANMDVKQNSPLYCSHKRINTDFNHSLITDEGDLKQFKLNNILEQHYEKNLTTTISNIYTIGEEKNKDIFLLKIKIRYTEQKFIYKSRFTQIIKWAWIQYYSIYIVIYYVTNHIKNYIFDNRLVLYYEQNPLKMNK</sequence>
<comment type="function">
    <text evidence="11">Transmembrane component of the tectonic-like complex, a complex localized at the transition zone of primary cilia and acting as a barrier that prevents diffusion of transmembrane proteins between the cilia and plasma membranes. Required for ciliogenesis and sonic hedgehog/SHH signaling.</text>
</comment>
<comment type="caution">
    <text evidence="13">The sequence shown here is derived from an EMBL/GenBank/DDBJ whole genome shotgun (WGS) entry which is preliminary data.</text>
</comment>
<dbReference type="EMBL" id="JARQZJ010000109">
    <property type="protein sequence ID" value="KAK9887417.1"/>
    <property type="molecule type" value="Genomic_DNA"/>
</dbReference>
<dbReference type="PANTHER" id="PTHR14605:SF1">
    <property type="entry name" value="TRANSMEMBRANE PROTEIN 231"/>
    <property type="match status" value="1"/>
</dbReference>
<accession>A0AAW1V548</accession>
<evidence type="ECO:0000256" key="7">
    <source>
        <dbReference type="ARBA" id="ARBA00023069"/>
    </source>
</evidence>
<evidence type="ECO:0000256" key="11">
    <source>
        <dbReference type="ARBA" id="ARBA00024803"/>
    </source>
</evidence>
<dbReference type="GO" id="GO:0060271">
    <property type="term" value="P:cilium assembly"/>
    <property type="evidence" value="ECO:0007669"/>
    <property type="project" value="TreeGrafter"/>
</dbReference>
<comment type="subcellular location">
    <subcellularLocation>
        <location evidence="1">Cell projection</location>
        <location evidence="1">Cilium membrane</location>
        <topology evidence="1">Multi-pass membrane protein</topology>
    </subcellularLocation>
</comment>
<evidence type="ECO:0000256" key="3">
    <source>
        <dbReference type="ARBA" id="ARBA00015087"/>
    </source>
</evidence>
<evidence type="ECO:0000256" key="4">
    <source>
        <dbReference type="ARBA" id="ARBA00022475"/>
    </source>
</evidence>
<protein>
    <recommendedName>
        <fullName evidence="3">Transmembrane protein 231</fullName>
    </recommendedName>
</protein>
<gene>
    <name evidence="13" type="ORF">WA026_022354</name>
</gene>
<organism evidence="13 14">
    <name type="scientific">Henosepilachna vigintioctopunctata</name>
    <dbReference type="NCBI Taxonomy" id="420089"/>
    <lineage>
        <taxon>Eukaryota</taxon>
        <taxon>Metazoa</taxon>
        <taxon>Ecdysozoa</taxon>
        <taxon>Arthropoda</taxon>
        <taxon>Hexapoda</taxon>
        <taxon>Insecta</taxon>
        <taxon>Pterygota</taxon>
        <taxon>Neoptera</taxon>
        <taxon>Endopterygota</taxon>
        <taxon>Coleoptera</taxon>
        <taxon>Polyphaga</taxon>
        <taxon>Cucujiformia</taxon>
        <taxon>Coccinelloidea</taxon>
        <taxon>Coccinellidae</taxon>
        <taxon>Epilachninae</taxon>
        <taxon>Epilachnini</taxon>
        <taxon>Henosepilachna</taxon>
    </lineage>
</organism>
<evidence type="ECO:0000256" key="5">
    <source>
        <dbReference type="ARBA" id="ARBA00022692"/>
    </source>
</evidence>
<evidence type="ECO:0000256" key="12">
    <source>
        <dbReference type="SAM" id="Phobius"/>
    </source>
</evidence>
<keyword evidence="9" id="KW-0325">Glycoprotein</keyword>
<dbReference type="AlphaFoldDB" id="A0AAW1V548"/>
<reference evidence="13 14" key="1">
    <citation type="submission" date="2023-03" db="EMBL/GenBank/DDBJ databases">
        <title>Genome insight into feeding habits of ladybird beetles.</title>
        <authorList>
            <person name="Li H.-S."/>
            <person name="Huang Y.-H."/>
            <person name="Pang H."/>
        </authorList>
    </citation>
    <scope>NUCLEOTIDE SEQUENCE [LARGE SCALE GENOMIC DNA]</scope>
    <source>
        <strain evidence="13">SYSU_2023b</strain>
        <tissue evidence="13">Whole body</tissue>
    </source>
</reference>
<keyword evidence="8 12" id="KW-0472">Membrane</keyword>
<evidence type="ECO:0000256" key="2">
    <source>
        <dbReference type="ARBA" id="ARBA00009082"/>
    </source>
</evidence>
<evidence type="ECO:0000256" key="10">
    <source>
        <dbReference type="ARBA" id="ARBA00023273"/>
    </source>
</evidence>
<keyword evidence="6 12" id="KW-1133">Transmembrane helix</keyword>
<dbReference type="GO" id="GO:0032880">
    <property type="term" value="P:regulation of protein localization"/>
    <property type="evidence" value="ECO:0007669"/>
    <property type="project" value="TreeGrafter"/>
</dbReference>
<keyword evidence="14" id="KW-1185">Reference proteome</keyword>
<dbReference type="InterPro" id="IPR019306">
    <property type="entry name" value="TMEM231"/>
</dbReference>
<evidence type="ECO:0000313" key="14">
    <source>
        <dbReference type="Proteomes" id="UP001431783"/>
    </source>
</evidence>
<keyword evidence="10" id="KW-0966">Cell projection</keyword>
<name>A0AAW1V548_9CUCU</name>
<comment type="similarity">
    <text evidence="2">Belongs to the TMEM231 family.</text>
</comment>
<dbReference type="GO" id="GO:0060170">
    <property type="term" value="C:ciliary membrane"/>
    <property type="evidence" value="ECO:0007669"/>
    <property type="project" value="UniProtKB-SubCell"/>
</dbReference>
<dbReference type="PANTHER" id="PTHR14605">
    <property type="entry name" value="CHST5 PROTEIN"/>
    <property type="match status" value="1"/>
</dbReference>
<dbReference type="GO" id="GO:0035869">
    <property type="term" value="C:ciliary transition zone"/>
    <property type="evidence" value="ECO:0007669"/>
    <property type="project" value="TreeGrafter"/>
</dbReference>
<evidence type="ECO:0000256" key="8">
    <source>
        <dbReference type="ARBA" id="ARBA00023136"/>
    </source>
</evidence>
<evidence type="ECO:0000256" key="1">
    <source>
        <dbReference type="ARBA" id="ARBA00004272"/>
    </source>
</evidence>
<evidence type="ECO:0000256" key="6">
    <source>
        <dbReference type="ARBA" id="ARBA00022989"/>
    </source>
</evidence>
<proteinExistence type="inferred from homology"/>
<keyword evidence="5 12" id="KW-0812">Transmembrane</keyword>
<dbReference type="Pfam" id="PF10149">
    <property type="entry name" value="TM231"/>
    <property type="match status" value="1"/>
</dbReference>